<feature type="region of interest" description="Disordered" evidence="1">
    <location>
        <begin position="1"/>
        <end position="28"/>
    </location>
</feature>
<dbReference type="InParanoid" id="D5G5L6"/>
<reference evidence="2 3" key="1">
    <citation type="journal article" date="2010" name="Nature">
        <title>Perigord black truffle genome uncovers evolutionary origins and mechanisms of symbiosis.</title>
        <authorList>
            <person name="Martin F."/>
            <person name="Kohler A."/>
            <person name="Murat C."/>
            <person name="Balestrini R."/>
            <person name="Coutinho P.M."/>
            <person name="Jaillon O."/>
            <person name="Montanini B."/>
            <person name="Morin E."/>
            <person name="Noel B."/>
            <person name="Percudani R."/>
            <person name="Porcel B."/>
            <person name="Rubini A."/>
            <person name="Amicucci A."/>
            <person name="Amselem J."/>
            <person name="Anthouard V."/>
            <person name="Arcioni S."/>
            <person name="Artiguenave F."/>
            <person name="Aury J.M."/>
            <person name="Ballario P."/>
            <person name="Bolchi A."/>
            <person name="Brenna A."/>
            <person name="Brun A."/>
            <person name="Buee M."/>
            <person name="Cantarel B."/>
            <person name="Chevalier G."/>
            <person name="Couloux A."/>
            <person name="Da Silva C."/>
            <person name="Denoeud F."/>
            <person name="Duplessis S."/>
            <person name="Ghignone S."/>
            <person name="Hilselberger B."/>
            <person name="Iotti M."/>
            <person name="Marcais B."/>
            <person name="Mello A."/>
            <person name="Miranda M."/>
            <person name="Pacioni G."/>
            <person name="Quesneville H."/>
            <person name="Riccioni C."/>
            <person name="Ruotolo R."/>
            <person name="Splivallo R."/>
            <person name="Stocchi V."/>
            <person name="Tisserant E."/>
            <person name="Viscomi A.R."/>
            <person name="Zambonelli A."/>
            <person name="Zampieri E."/>
            <person name="Henrissat B."/>
            <person name="Lebrun M.H."/>
            <person name="Paolocci F."/>
            <person name="Bonfante P."/>
            <person name="Ottonello S."/>
            <person name="Wincker P."/>
        </authorList>
    </citation>
    <scope>NUCLEOTIDE SEQUENCE [LARGE SCALE GENOMIC DNA]</scope>
    <source>
        <strain evidence="2 3">Mel28</strain>
    </source>
</reference>
<sequence>MPESRTEKDAQRALRIRDTKRRQRARQKEYTAELAQRLRTLEAQGVQATVEMQVSARRVAEENERLRKLLRAIGVDEDVVNGWTEGQEVTYKLMNKLNNGEDESAVGGQRKQCSAGPCNSNTKPEQYREPTPPPTERDPPTPAEPCPSKTPCKLARALAANPHIDIAQLPTPADGQAEGRTSDKTSCGKATQMLLQFATSEEKVQAVAGVLEAGCVQDGKGGCSVENKVMLEALDRVCI</sequence>
<dbReference type="AlphaFoldDB" id="D5G5L6"/>
<dbReference type="Proteomes" id="UP000006911">
    <property type="component" value="Unassembled WGS sequence"/>
</dbReference>
<name>D5G5L6_TUBMM</name>
<dbReference type="HOGENOM" id="CLU_060781_2_0_1"/>
<dbReference type="eggNOG" id="ENOG502SU1U">
    <property type="taxonomic scope" value="Eukaryota"/>
</dbReference>
<feature type="region of interest" description="Disordered" evidence="1">
    <location>
        <begin position="102"/>
        <end position="150"/>
    </location>
</feature>
<keyword evidence="3" id="KW-1185">Reference proteome</keyword>
<protein>
    <submittedName>
        <fullName evidence="2">(Perigord truffle) hypothetical protein</fullName>
    </submittedName>
</protein>
<feature type="compositionally biased region" description="Pro residues" evidence="1">
    <location>
        <begin position="130"/>
        <end position="145"/>
    </location>
</feature>
<dbReference type="CDD" id="cd14688">
    <property type="entry name" value="bZIP_YAP"/>
    <property type="match status" value="1"/>
</dbReference>
<evidence type="ECO:0000256" key="1">
    <source>
        <dbReference type="SAM" id="MobiDB-lite"/>
    </source>
</evidence>
<dbReference type="OMA" id="VECNRAY"/>
<accession>D5G5L6</accession>
<dbReference type="RefSeq" id="XP_002835652.1">
    <property type="nucleotide sequence ID" value="XM_002835606.1"/>
</dbReference>
<feature type="compositionally biased region" description="Basic and acidic residues" evidence="1">
    <location>
        <begin position="1"/>
        <end position="17"/>
    </location>
</feature>
<dbReference type="KEGG" id="tml:GSTUM_00000372001"/>
<evidence type="ECO:0000313" key="3">
    <source>
        <dbReference type="Proteomes" id="UP000006911"/>
    </source>
</evidence>
<dbReference type="EMBL" id="FN429999">
    <property type="protein sequence ID" value="CAZ79809.1"/>
    <property type="molecule type" value="Genomic_DNA"/>
</dbReference>
<dbReference type="STRING" id="656061.D5G5L6"/>
<dbReference type="PANTHER" id="PTHR42070">
    <property type="entry name" value="FILAMENT ASSOCIATED PROTEIN, PUTATIVE (AFU_ORTHOLOGUE AFUA_8G06630)-RELATED"/>
    <property type="match status" value="1"/>
</dbReference>
<proteinExistence type="predicted"/>
<dbReference type="PANTHER" id="PTHR42070:SF1">
    <property type="entry name" value="FILAMENT ASSOCIATED PROTEIN, PUTATIVE (AFU_ORTHOLOGUE AFUA_8G06630)-RELATED"/>
    <property type="match status" value="1"/>
</dbReference>
<organism evidence="2 3">
    <name type="scientific">Tuber melanosporum (strain Mel28)</name>
    <name type="common">Perigord black truffle</name>
    <dbReference type="NCBI Taxonomy" id="656061"/>
    <lineage>
        <taxon>Eukaryota</taxon>
        <taxon>Fungi</taxon>
        <taxon>Dikarya</taxon>
        <taxon>Ascomycota</taxon>
        <taxon>Pezizomycotina</taxon>
        <taxon>Pezizomycetes</taxon>
        <taxon>Pezizales</taxon>
        <taxon>Tuberaceae</taxon>
        <taxon>Tuber</taxon>
    </lineage>
</organism>
<evidence type="ECO:0000313" key="2">
    <source>
        <dbReference type="EMBL" id="CAZ79809.1"/>
    </source>
</evidence>
<gene>
    <name evidence="2" type="ORF">GSTUM_00000372001</name>
</gene>
<dbReference type="GeneID" id="9183797"/>